<evidence type="ECO:0000256" key="1">
    <source>
        <dbReference type="ARBA" id="ARBA00007613"/>
    </source>
</evidence>
<dbReference type="SUPFAM" id="SSF56954">
    <property type="entry name" value="Outer membrane efflux proteins (OEP)"/>
    <property type="match status" value="1"/>
</dbReference>
<feature type="signal peptide" evidence="2">
    <location>
        <begin position="1"/>
        <end position="19"/>
    </location>
</feature>
<dbReference type="Gene3D" id="1.20.1600.10">
    <property type="entry name" value="Outer membrane efflux proteins (OEP)"/>
    <property type="match status" value="1"/>
</dbReference>
<evidence type="ECO:0000313" key="3">
    <source>
        <dbReference type="EMBL" id="REF86375.1"/>
    </source>
</evidence>
<dbReference type="GO" id="GO:0005886">
    <property type="term" value="C:plasma membrane"/>
    <property type="evidence" value="ECO:0007669"/>
    <property type="project" value="UniProtKB-SubCell"/>
</dbReference>
<keyword evidence="2 3" id="KW-0449">Lipoprotein</keyword>
<dbReference type="PANTHER" id="PTHR30203">
    <property type="entry name" value="OUTER MEMBRANE CATION EFFLUX PROTEIN"/>
    <property type="match status" value="1"/>
</dbReference>
<sequence length="498" mass="54105">MKSSRLIAGISLASLLAGCGVGPNFVPPDPSLPQNSFFAAATHKPVVSTRSNEAPVDPDWWAFFRDRELTSLEQRVAATNLDVRTATIRLAESRYQRGATASSLFPTLDDNGSYKRYQISNSVIEGVAGDQLPPSALAPFNLFQQGFDASWELDIWGHVRRQIEAADADIDVAADQRRGALVSALAEVARDYVQLRGIQEQIRIARTNVKTETDILDITKDREKTGVVTGLDVENAAAQVDSLRATIPDLERQESEAINALSLLLDAPPGGLAAELAARGVIPPPPPRIPVGIPSDLARRRPDIRQAEAQLHEATADIGVAEAAFYPTVTLNGTVGFQALDLKSLWKGSSLEYNFGPGVTMPLFEGGKLTSTLNLRTAQQQEAWINYHETVLKAWHDVVNALVAYRTEAARHRELLQQVDHASKALDLARSRYRDGVEQFVTVLDAERTLLSAQQQAAQSATNVSTYIVALYKALGGGWENNFPPEPHAPLTAALPGL</sequence>
<dbReference type="InterPro" id="IPR010131">
    <property type="entry name" value="MdtP/NodT-like"/>
</dbReference>
<keyword evidence="2" id="KW-0564">Palmitate</keyword>
<keyword evidence="4" id="KW-1185">Reference proteome</keyword>
<organism evidence="3 4">
    <name type="scientific">Methylovirgula ligni</name>
    <dbReference type="NCBI Taxonomy" id="569860"/>
    <lineage>
        <taxon>Bacteria</taxon>
        <taxon>Pseudomonadati</taxon>
        <taxon>Pseudomonadota</taxon>
        <taxon>Alphaproteobacteria</taxon>
        <taxon>Hyphomicrobiales</taxon>
        <taxon>Beijerinckiaceae</taxon>
        <taxon>Methylovirgula</taxon>
    </lineage>
</organism>
<comment type="subcellular location">
    <subcellularLocation>
        <location evidence="2">Cell membrane</location>
        <topology evidence="2">Lipid-anchor</topology>
    </subcellularLocation>
</comment>
<accession>A0A3D9YV25</accession>
<dbReference type="InterPro" id="IPR003423">
    <property type="entry name" value="OMP_efflux"/>
</dbReference>
<dbReference type="Pfam" id="PF02321">
    <property type="entry name" value="OEP"/>
    <property type="match status" value="2"/>
</dbReference>
<dbReference type="PROSITE" id="PS51257">
    <property type="entry name" value="PROKAR_LIPOPROTEIN"/>
    <property type="match status" value="1"/>
</dbReference>
<dbReference type="RefSeq" id="WP_115836923.1">
    <property type="nucleotide sequence ID" value="NZ_CP025086.1"/>
</dbReference>
<comment type="caution">
    <text evidence="3">The sequence shown here is derived from an EMBL/GenBank/DDBJ whole genome shotgun (WGS) entry which is preliminary data.</text>
</comment>
<dbReference type="AlphaFoldDB" id="A0A3D9YV25"/>
<name>A0A3D9YV25_9HYPH</name>
<keyword evidence="2" id="KW-1134">Transmembrane beta strand</keyword>
<comment type="similarity">
    <text evidence="1 2">Belongs to the outer membrane factor (OMF) (TC 1.B.17) family.</text>
</comment>
<dbReference type="EMBL" id="QUMO01000003">
    <property type="protein sequence ID" value="REF86375.1"/>
    <property type="molecule type" value="Genomic_DNA"/>
</dbReference>
<dbReference type="NCBIfam" id="TIGR01845">
    <property type="entry name" value="outer_NodT"/>
    <property type="match status" value="1"/>
</dbReference>
<evidence type="ECO:0000313" key="4">
    <source>
        <dbReference type="Proteomes" id="UP000256900"/>
    </source>
</evidence>
<evidence type="ECO:0000256" key="2">
    <source>
        <dbReference type="RuleBase" id="RU362097"/>
    </source>
</evidence>
<dbReference type="Proteomes" id="UP000256900">
    <property type="component" value="Unassembled WGS sequence"/>
</dbReference>
<dbReference type="PANTHER" id="PTHR30203:SF25">
    <property type="entry name" value="OUTER MEMBRANE PROTEIN-RELATED"/>
    <property type="match status" value="1"/>
</dbReference>
<keyword evidence="2" id="KW-0732">Signal</keyword>
<dbReference type="OrthoDB" id="7181739at2"/>
<feature type="chain" id="PRO_5017494838" evidence="2">
    <location>
        <begin position="20"/>
        <end position="498"/>
    </location>
</feature>
<dbReference type="GO" id="GO:0015562">
    <property type="term" value="F:efflux transmembrane transporter activity"/>
    <property type="evidence" value="ECO:0007669"/>
    <property type="project" value="InterPro"/>
</dbReference>
<protein>
    <submittedName>
        <fullName evidence="3">NodT family efflux transporter outer membrane factor (OMF) lipoprotein</fullName>
    </submittedName>
</protein>
<keyword evidence="2" id="KW-0472">Membrane</keyword>
<reference evidence="3 4" key="1">
    <citation type="submission" date="2018-08" db="EMBL/GenBank/DDBJ databases">
        <title>Genomic Encyclopedia of Type Strains, Phase IV (KMG-IV): sequencing the most valuable type-strain genomes for metagenomic binning, comparative biology and taxonomic classification.</title>
        <authorList>
            <person name="Goeker M."/>
        </authorList>
    </citation>
    <scope>NUCLEOTIDE SEQUENCE [LARGE SCALE GENOMIC DNA]</scope>
    <source>
        <strain evidence="3 4">BW863</strain>
    </source>
</reference>
<proteinExistence type="inferred from homology"/>
<gene>
    <name evidence="3" type="ORF">DES32_2427</name>
</gene>
<keyword evidence="2" id="KW-0812">Transmembrane</keyword>
<dbReference type="Gene3D" id="2.20.200.10">
    <property type="entry name" value="Outer membrane efflux proteins (OEP)"/>
    <property type="match status" value="1"/>
</dbReference>